<organism evidence="1 2">
    <name type="scientific">Hyaloscypha bicolor E</name>
    <dbReference type="NCBI Taxonomy" id="1095630"/>
    <lineage>
        <taxon>Eukaryota</taxon>
        <taxon>Fungi</taxon>
        <taxon>Dikarya</taxon>
        <taxon>Ascomycota</taxon>
        <taxon>Pezizomycotina</taxon>
        <taxon>Leotiomycetes</taxon>
        <taxon>Helotiales</taxon>
        <taxon>Hyaloscyphaceae</taxon>
        <taxon>Hyaloscypha</taxon>
        <taxon>Hyaloscypha bicolor</taxon>
    </lineage>
</organism>
<accession>A0A2J6STK4</accession>
<proteinExistence type="predicted"/>
<protein>
    <submittedName>
        <fullName evidence="1">Uncharacterized protein</fullName>
    </submittedName>
</protein>
<dbReference type="InParanoid" id="A0A2J6STK4"/>
<sequence>MSQITPTYSMRVFGRCSSMSPEVWHRLHESSHNVRKAQSWNTQTPPPLLFLSFNISESFVMNLGNAVSIRRTNAMLTSSFLSNLPYLPKNRFWNLLMSFHHQASPSTFLAA</sequence>
<dbReference type="EMBL" id="KZ613866">
    <property type="protein sequence ID" value="PMD54077.1"/>
    <property type="molecule type" value="Genomic_DNA"/>
</dbReference>
<keyword evidence="2" id="KW-1185">Reference proteome</keyword>
<evidence type="ECO:0000313" key="2">
    <source>
        <dbReference type="Proteomes" id="UP000235371"/>
    </source>
</evidence>
<dbReference type="Proteomes" id="UP000235371">
    <property type="component" value="Unassembled WGS sequence"/>
</dbReference>
<evidence type="ECO:0000313" key="1">
    <source>
        <dbReference type="EMBL" id="PMD54077.1"/>
    </source>
</evidence>
<reference evidence="1 2" key="1">
    <citation type="submission" date="2016-04" db="EMBL/GenBank/DDBJ databases">
        <title>A degradative enzymes factory behind the ericoid mycorrhizal symbiosis.</title>
        <authorList>
            <consortium name="DOE Joint Genome Institute"/>
            <person name="Martino E."/>
            <person name="Morin E."/>
            <person name="Grelet G."/>
            <person name="Kuo A."/>
            <person name="Kohler A."/>
            <person name="Daghino S."/>
            <person name="Barry K."/>
            <person name="Choi C."/>
            <person name="Cichocki N."/>
            <person name="Clum A."/>
            <person name="Copeland A."/>
            <person name="Hainaut M."/>
            <person name="Haridas S."/>
            <person name="Labutti K."/>
            <person name="Lindquist E."/>
            <person name="Lipzen A."/>
            <person name="Khouja H.-R."/>
            <person name="Murat C."/>
            <person name="Ohm R."/>
            <person name="Olson A."/>
            <person name="Spatafora J."/>
            <person name="Veneault-Fourrey C."/>
            <person name="Henrissat B."/>
            <person name="Grigoriev I."/>
            <person name="Martin F."/>
            <person name="Perotto S."/>
        </authorList>
    </citation>
    <scope>NUCLEOTIDE SEQUENCE [LARGE SCALE GENOMIC DNA]</scope>
    <source>
        <strain evidence="1 2">E</strain>
    </source>
</reference>
<name>A0A2J6STK4_9HELO</name>
<dbReference type="GeneID" id="36578580"/>
<gene>
    <name evidence="1" type="ORF">K444DRAFT_135351</name>
</gene>
<dbReference type="AlphaFoldDB" id="A0A2J6STK4"/>
<dbReference type="RefSeq" id="XP_024730981.1">
    <property type="nucleotide sequence ID" value="XM_024870498.1"/>
</dbReference>